<dbReference type="GeneID" id="108734054"/>
<evidence type="ECO:0000313" key="2">
    <source>
        <dbReference type="Proteomes" id="UP000192223"/>
    </source>
</evidence>
<sequence length="192" mass="21611">MVYYQPTNQPTNLLQRRVGSRRCLYLYVVAASPRPVAFESTPDSCSSPLTCFSETRRPRNAAVSMVGKAHRKIALRFPASRRPLTTWHLGATFSPSDNPLVETATARRYRWTKIGPLRFHHPRGLSAPSRGGETRTGVTSLMCPTPLLQVGQRAIESDDVENPRAEDLERRGRGRTCEDSHRGPWSSERVPR</sequence>
<dbReference type="AlphaFoldDB" id="A0A1W4WKG0"/>
<gene>
    <name evidence="3" type="primary">LOC108734054</name>
</gene>
<protein>
    <submittedName>
        <fullName evidence="3">Uncharacterized protein LOC108734054</fullName>
    </submittedName>
</protein>
<name>A0A1W4WKG0_AGRPL</name>
<accession>A0A1W4WKG0</accession>
<evidence type="ECO:0000313" key="3">
    <source>
        <dbReference type="RefSeq" id="XP_018320947.1"/>
    </source>
</evidence>
<proteinExistence type="predicted"/>
<organism evidence="2 3">
    <name type="scientific">Agrilus planipennis</name>
    <name type="common">Emerald ash borer</name>
    <name type="synonym">Agrilus marcopoli</name>
    <dbReference type="NCBI Taxonomy" id="224129"/>
    <lineage>
        <taxon>Eukaryota</taxon>
        <taxon>Metazoa</taxon>
        <taxon>Ecdysozoa</taxon>
        <taxon>Arthropoda</taxon>
        <taxon>Hexapoda</taxon>
        <taxon>Insecta</taxon>
        <taxon>Pterygota</taxon>
        <taxon>Neoptera</taxon>
        <taxon>Endopterygota</taxon>
        <taxon>Coleoptera</taxon>
        <taxon>Polyphaga</taxon>
        <taxon>Elateriformia</taxon>
        <taxon>Buprestoidea</taxon>
        <taxon>Buprestidae</taxon>
        <taxon>Agrilinae</taxon>
        <taxon>Agrilus</taxon>
    </lineage>
</organism>
<dbReference type="InParanoid" id="A0A1W4WKG0"/>
<keyword evidence="2" id="KW-1185">Reference proteome</keyword>
<evidence type="ECO:0000256" key="1">
    <source>
        <dbReference type="SAM" id="MobiDB-lite"/>
    </source>
</evidence>
<reference evidence="3" key="1">
    <citation type="submission" date="2025-08" db="UniProtKB">
        <authorList>
            <consortium name="RefSeq"/>
        </authorList>
    </citation>
    <scope>IDENTIFICATION</scope>
    <source>
        <tissue evidence="3">Entire body</tissue>
    </source>
</reference>
<dbReference type="KEGG" id="apln:108734054"/>
<feature type="compositionally biased region" description="Basic and acidic residues" evidence="1">
    <location>
        <begin position="161"/>
        <end position="182"/>
    </location>
</feature>
<feature type="region of interest" description="Disordered" evidence="1">
    <location>
        <begin position="153"/>
        <end position="192"/>
    </location>
</feature>
<dbReference type="RefSeq" id="XP_018320947.1">
    <property type="nucleotide sequence ID" value="XM_018465445.2"/>
</dbReference>
<dbReference type="Proteomes" id="UP000192223">
    <property type="component" value="Unplaced"/>
</dbReference>